<name>A0A370F890_9BURK</name>
<proteinExistence type="predicted"/>
<evidence type="ECO:0000313" key="2">
    <source>
        <dbReference type="Proteomes" id="UP000255265"/>
    </source>
</evidence>
<dbReference type="EMBL" id="QQAV01000010">
    <property type="protein sequence ID" value="RDI20722.1"/>
    <property type="molecule type" value="Genomic_DNA"/>
</dbReference>
<keyword evidence="2" id="KW-1185">Reference proteome</keyword>
<dbReference type="NCBIfam" id="TIGR01611">
    <property type="entry name" value="tail_tube"/>
    <property type="match status" value="1"/>
</dbReference>
<dbReference type="RefSeq" id="WP_114804232.1">
    <property type="nucleotide sequence ID" value="NZ_QQAV01000010.1"/>
</dbReference>
<dbReference type="InterPro" id="IPR006498">
    <property type="entry name" value="Tail_tube"/>
</dbReference>
<gene>
    <name evidence="1" type="ORF">DFR41_110130</name>
</gene>
<organism evidence="1 2">
    <name type="scientific">Pseudacidovorax intermedius</name>
    <dbReference type="NCBI Taxonomy" id="433924"/>
    <lineage>
        <taxon>Bacteria</taxon>
        <taxon>Pseudomonadati</taxon>
        <taxon>Pseudomonadota</taxon>
        <taxon>Betaproteobacteria</taxon>
        <taxon>Burkholderiales</taxon>
        <taxon>Comamonadaceae</taxon>
        <taxon>Pseudacidovorax</taxon>
    </lineage>
</organism>
<sequence>MSIPSSLKNFNLFGDGASWVGLVPSVTLPKLTRKTEEYRAGGMHGPIEIDLGHEKLELQFTAGGLMVDALRSFGVVAHNASQWRFAGAYQDDSDGSVHALEILTRGRLKEIELGDAKTGEKTEHKYSCALSYYKLTVDGAEVMEIDVPGLIFRVNGTDVLTEIRRAIGL</sequence>
<accession>A0A370F890</accession>
<protein>
    <recommendedName>
        <fullName evidence="3">Major tail tube protein</fullName>
    </recommendedName>
</protein>
<evidence type="ECO:0000313" key="1">
    <source>
        <dbReference type="EMBL" id="RDI20722.1"/>
    </source>
</evidence>
<dbReference type="OrthoDB" id="3078668at2"/>
<comment type="caution">
    <text evidence="1">The sequence shown here is derived from an EMBL/GenBank/DDBJ whole genome shotgun (WGS) entry which is preliminary data.</text>
</comment>
<dbReference type="AlphaFoldDB" id="A0A370F890"/>
<dbReference type="Pfam" id="PF04985">
    <property type="entry name" value="Phage_tube"/>
    <property type="match status" value="1"/>
</dbReference>
<reference evidence="1 2" key="1">
    <citation type="submission" date="2018-07" db="EMBL/GenBank/DDBJ databases">
        <title>Genomic Encyclopedia of Type Strains, Phase IV (KMG-IV): sequencing the most valuable type-strain genomes for metagenomic binning, comparative biology and taxonomic classification.</title>
        <authorList>
            <person name="Goeker M."/>
        </authorList>
    </citation>
    <scope>NUCLEOTIDE SEQUENCE [LARGE SCALE GENOMIC DNA]</scope>
    <source>
        <strain evidence="1 2">DSM 21352</strain>
    </source>
</reference>
<dbReference type="Proteomes" id="UP000255265">
    <property type="component" value="Unassembled WGS sequence"/>
</dbReference>
<evidence type="ECO:0008006" key="3">
    <source>
        <dbReference type="Google" id="ProtNLM"/>
    </source>
</evidence>